<dbReference type="InterPro" id="IPR006103">
    <property type="entry name" value="Glyco_hydro_2_cat"/>
</dbReference>
<dbReference type="InterPro" id="IPR040605">
    <property type="entry name" value="Glyco_hydro2_dom5"/>
</dbReference>
<dbReference type="SUPFAM" id="SSF51445">
    <property type="entry name" value="(Trans)glycosidases"/>
    <property type="match status" value="1"/>
</dbReference>
<sequence>MIRQPFSEGWTVRPKVNEFAELGVSPPEEPIILPHDAVISTPRDAEWSDGAATGFFRGGTWEYTKKFFVPDEYASKRVRIEFEGVYRSALIYLNGDLAGRWASGYAEFSIKADDFLRYGEENVLRVEARAHQDSRWYSGAGIHRPVHLIVAEPVHIGLHGVRVVTPDIDAQRAVVEIATTIENEATRIATVTVETTMLDGQNRTVAVDRAPVTVLPGEDAVLRQRVVVLDPALWSPETPHLYRAAVTVQAGDDLVDEAETTFGIRTLQLDAERGFRINGEVVTLRGACIHHDNGILGAAAVTRAEHRRVELLKQAGFNAIRSAHNPMSRAMLDACDRLGVLVMDEAFDMWTRSKSDFDYALDFADWWERDLNAMVRKDQNHPSVFAYSIGNEIPEVGTPHGAVWARRLAEHVRALDSTRFVTSGVNGLLTVLDDLKAQTTDGTGINTVMADWGEVLDRVGMSDPVTDRTAEVFATLDIAGMNYLDSRYEIDRKLFPNRVIVGSETFPTQIDRLWGLVKQHPHVIGDFTWTGWDYLGEAGVGRPQYAGEPGSFLGNYPWLTAWCGDIDITGVRRPASYYREIVFGLRSAPYIAVQNPETYGRQAMSSPWAWTDSLATWTWPGHEGKPLVVEVYSDADEVELLVNGNSLGRKPVGEHHRYRTEFETTFIPGTVTAVSYCDGRKTERSELATAIGDVRLSAAVDRSFIKADVDDLAFVDITLVDSHGVVFTGTDRRITVAVNGPGILQGLGSADPTNEETFTGHGHRTFNGRALAVIRPTGPGEIHVTITDDTNLTTDVVVIAEQTKGRTDDGAYSPAC</sequence>
<feature type="domain" description="DUF4982" evidence="6">
    <location>
        <begin position="624"/>
        <end position="682"/>
    </location>
</feature>
<dbReference type="Gene3D" id="2.60.40.10">
    <property type="entry name" value="Immunoglobulins"/>
    <property type="match status" value="3"/>
</dbReference>
<protein>
    <recommendedName>
        <fullName evidence="11">Beta-galactosidase</fullName>
    </recommendedName>
</protein>
<dbReference type="InterPro" id="IPR006101">
    <property type="entry name" value="Glyco_hydro_2"/>
</dbReference>
<evidence type="ECO:0000259" key="4">
    <source>
        <dbReference type="Pfam" id="PF00703"/>
    </source>
</evidence>
<evidence type="ECO:0000259" key="8">
    <source>
        <dbReference type="Pfam" id="PF22666"/>
    </source>
</evidence>
<proteinExistence type="inferred from homology"/>
<dbReference type="Gene3D" id="2.60.120.260">
    <property type="entry name" value="Galactose-binding domain-like"/>
    <property type="match status" value="1"/>
</dbReference>
<dbReference type="Pfam" id="PF22666">
    <property type="entry name" value="Glyco_hydro_2_N2"/>
    <property type="match status" value="1"/>
</dbReference>
<dbReference type="PANTHER" id="PTHR42732">
    <property type="entry name" value="BETA-GALACTOSIDASE"/>
    <property type="match status" value="1"/>
</dbReference>
<organism evidence="9 10">
    <name type="scientific">Kibdelosporangium aridum</name>
    <dbReference type="NCBI Taxonomy" id="2030"/>
    <lineage>
        <taxon>Bacteria</taxon>
        <taxon>Bacillati</taxon>
        <taxon>Actinomycetota</taxon>
        <taxon>Actinomycetes</taxon>
        <taxon>Pseudonocardiales</taxon>
        <taxon>Pseudonocardiaceae</taxon>
        <taxon>Kibdelosporangium</taxon>
    </lineage>
</organism>
<evidence type="ECO:0000259" key="5">
    <source>
        <dbReference type="Pfam" id="PF02836"/>
    </source>
</evidence>
<dbReference type="InterPro" id="IPR006102">
    <property type="entry name" value="Ig-like_GH2"/>
</dbReference>
<dbReference type="SUPFAM" id="SSF49785">
    <property type="entry name" value="Galactose-binding domain-like"/>
    <property type="match status" value="1"/>
</dbReference>
<evidence type="ECO:0000313" key="9">
    <source>
        <dbReference type="EMBL" id="SMD27277.1"/>
    </source>
</evidence>
<evidence type="ECO:0008006" key="11">
    <source>
        <dbReference type="Google" id="ProtNLM"/>
    </source>
</evidence>
<evidence type="ECO:0000259" key="6">
    <source>
        <dbReference type="Pfam" id="PF16355"/>
    </source>
</evidence>
<evidence type="ECO:0000256" key="2">
    <source>
        <dbReference type="ARBA" id="ARBA00022801"/>
    </source>
</evidence>
<feature type="domain" description="Glycoside hydrolase family 2" evidence="7">
    <location>
        <begin position="696"/>
        <end position="789"/>
    </location>
</feature>
<dbReference type="Proteomes" id="UP000192674">
    <property type="component" value="Unassembled WGS sequence"/>
</dbReference>
<evidence type="ECO:0000256" key="1">
    <source>
        <dbReference type="ARBA" id="ARBA00007401"/>
    </source>
</evidence>
<dbReference type="GO" id="GO:0004553">
    <property type="term" value="F:hydrolase activity, hydrolyzing O-glycosyl compounds"/>
    <property type="evidence" value="ECO:0007669"/>
    <property type="project" value="InterPro"/>
</dbReference>
<dbReference type="InterPro" id="IPR032311">
    <property type="entry name" value="DUF4982"/>
</dbReference>
<dbReference type="GO" id="GO:0005975">
    <property type="term" value="P:carbohydrate metabolic process"/>
    <property type="evidence" value="ECO:0007669"/>
    <property type="project" value="InterPro"/>
</dbReference>
<dbReference type="InterPro" id="IPR008979">
    <property type="entry name" value="Galactose-bd-like_sf"/>
</dbReference>
<dbReference type="InterPro" id="IPR051913">
    <property type="entry name" value="GH2_Domain-Containing"/>
</dbReference>
<dbReference type="InterPro" id="IPR013783">
    <property type="entry name" value="Ig-like_fold"/>
</dbReference>
<dbReference type="Pfam" id="PF02836">
    <property type="entry name" value="Glyco_hydro_2_C"/>
    <property type="match status" value="1"/>
</dbReference>
<dbReference type="Pfam" id="PF18565">
    <property type="entry name" value="Glyco_hydro2_C5"/>
    <property type="match status" value="1"/>
</dbReference>
<keyword evidence="3" id="KW-0326">Glycosidase</keyword>
<dbReference type="EMBL" id="FWXV01000022">
    <property type="protein sequence ID" value="SMD27277.1"/>
    <property type="molecule type" value="Genomic_DNA"/>
</dbReference>
<feature type="domain" description="Glycoside hydrolase family 2 catalytic" evidence="5">
    <location>
        <begin position="274"/>
        <end position="435"/>
    </location>
</feature>
<evidence type="ECO:0000313" key="10">
    <source>
        <dbReference type="Proteomes" id="UP000192674"/>
    </source>
</evidence>
<dbReference type="OrthoDB" id="9762066at2"/>
<evidence type="ECO:0000259" key="7">
    <source>
        <dbReference type="Pfam" id="PF18565"/>
    </source>
</evidence>
<feature type="domain" description="Beta-mannosidase-like galactose-binding" evidence="8">
    <location>
        <begin position="59"/>
        <end position="130"/>
    </location>
</feature>
<dbReference type="PANTHER" id="PTHR42732:SF1">
    <property type="entry name" value="BETA-MANNOSIDASE"/>
    <property type="match status" value="1"/>
</dbReference>
<dbReference type="InterPro" id="IPR054593">
    <property type="entry name" value="Beta-mannosidase-like_N2"/>
</dbReference>
<feature type="domain" description="Glycoside hydrolase family 2 immunoglobulin-like beta-sandwich" evidence="4">
    <location>
        <begin position="164"/>
        <end position="265"/>
    </location>
</feature>
<dbReference type="InterPro" id="IPR017853">
    <property type="entry name" value="GH"/>
</dbReference>
<dbReference type="Gene3D" id="3.20.20.80">
    <property type="entry name" value="Glycosidases"/>
    <property type="match status" value="1"/>
</dbReference>
<dbReference type="RefSeq" id="WP_084434840.1">
    <property type="nucleotide sequence ID" value="NZ_FWXV01000022.1"/>
</dbReference>
<dbReference type="SUPFAM" id="SSF49303">
    <property type="entry name" value="beta-Galactosidase/glucuronidase domain"/>
    <property type="match status" value="1"/>
</dbReference>
<keyword evidence="2" id="KW-0378">Hydrolase</keyword>
<comment type="similarity">
    <text evidence="1">Belongs to the glycosyl hydrolase 2 family.</text>
</comment>
<dbReference type="AlphaFoldDB" id="A0A1W2FZ88"/>
<dbReference type="InterPro" id="IPR036156">
    <property type="entry name" value="Beta-gal/glucu_dom_sf"/>
</dbReference>
<dbReference type="PRINTS" id="PR00132">
    <property type="entry name" value="GLHYDRLASE2"/>
</dbReference>
<name>A0A1W2FZ88_KIBAR</name>
<gene>
    <name evidence="9" type="ORF">SAMN05661093_10880</name>
</gene>
<reference evidence="9 10" key="1">
    <citation type="submission" date="2017-04" db="EMBL/GenBank/DDBJ databases">
        <authorList>
            <person name="Afonso C.L."/>
            <person name="Miller P.J."/>
            <person name="Scott M.A."/>
            <person name="Spackman E."/>
            <person name="Goraichik I."/>
            <person name="Dimitrov K.M."/>
            <person name="Suarez D.L."/>
            <person name="Swayne D.E."/>
        </authorList>
    </citation>
    <scope>NUCLEOTIDE SEQUENCE [LARGE SCALE GENOMIC DNA]</scope>
    <source>
        <strain evidence="9 10">DSM 43828</strain>
    </source>
</reference>
<accession>A0A1W2FZ88</accession>
<keyword evidence="10" id="KW-1185">Reference proteome</keyword>
<evidence type="ECO:0000256" key="3">
    <source>
        <dbReference type="ARBA" id="ARBA00023295"/>
    </source>
</evidence>
<dbReference type="Pfam" id="PF00703">
    <property type="entry name" value="Glyco_hydro_2"/>
    <property type="match status" value="1"/>
</dbReference>
<dbReference type="Pfam" id="PF16355">
    <property type="entry name" value="DUF4982"/>
    <property type="match status" value="1"/>
</dbReference>